<proteinExistence type="predicted"/>
<evidence type="ECO:0000313" key="3">
    <source>
        <dbReference type="Proteomes" id="UP001179952"/>
    </source>
</evidence>
<organism evidence="2 3">
    <name type="scientific">Acorus gramineus</name>
    <name type="common">Dwarf sweet flag</name>
    <dbReference type="NCBI Taxonomy" id="55184"/>
    <lineage>
        <taxon>Eukaryota</taxon>
        <taxon>Viridiplantae</taxon>
        <taxon>Streptophyta</taxon>
        <taxon>Embryophyta</taxon>
        <taxon>Tracheophyta</taxon>
        <taxon>Spermatophyta</taxon>
        <taxon>Magnoliopsida</taxon>
        <taxon>Liliopsida</taxon>
        <taxon>Acoraceae</taxon>
        <taxon>Acorus</taxon>
    </lineage>
</organism>
<keyword evidence="3" id="KW-1185">Reference proteome</keyword>
<accession>A0AAV9ALY3</accession>
<evidence type="ECO:0000256" key="1">
    <source>
        <dbReference type="SAM" id="SignalP"/>
    </source>
</evidence>
<dbReference type="AlphaFoldDB" id="A0AAV9ALY3"/>
<comment type="caution">
    <text evidence="2">The sequence shown here is derived from an EMBL/GenBank/DDBJ whole genome shotgun (WGS) entry which is preliminary data.</text>
</comment>
<gene>
    <name evidence="2" type="ORF">QJS04_geneDACA017840</name>
</gene>
<protein>
    <submittedName>
        <fullName evidence="2">Uncharacterized protein</fullName>
    </submittedName>
</protein>
<feature type="signal peptide" evidence="1">
    <location>
        <begin position="1"/>
        <end position="25"/>
    </location>
</feature>
<sequence length="86" mass="9174">MKGKVVLVLSMLLLFIVVIQPAAMAARVLVPTDAKPKGTSEVADAELDQQKGLTYRTLHRPPVCSTSPGGAYSNNCFRVPAPPRSP</sequence>
<reference evidence="2" key="1">
    <citation type="journal article" date="2023" name="Nat. Commun.">
        <title>Diploid and tetraploid genomes of Acorus and the evolution of monocots.</title>
        <authorList>
            <person name="Ma L."/>
            <person name="Liu K.W."/>
            <person name="Li Z."/>
            <person name="Hsiao Y.Y."/>
            <person name="Qi Y."/>
            <person name="Fu T."/>
            <person name="Tang G.D."/>
            <person name="Zhang D."/>
            <person name="Sun W.H."/>
            <person name="Liu D.K."/>
            <person name="Li Y."/>
            <person name="Chen G.Z."/>
            <person name="Liu X.D."/>
            <person name="Liao X.Y."/>
            <person name="Jiang Y.T."/>
            <person name="Yu X."/>
            <person name="Hao Y."/>
            <person name="Huang J."/>
            <person name="Zhao X.W."/>
            <person name="Ke S."/>
            <person name="Chen Y.Y."/>
            <person name="Wu W.L."/>
            <person name="Hsu J.L."/>
            <person name="Lin Y.F."/>
            <person name="Huang M.D."/>
            <person name="Li C.Y."/>
            <person name="Huang L."/>
            <person name="Wang Z.W."/>
            <person name="Zhao X."/>
            <person name="Zhong W.Y."/>
            <person name="Peng D.H."/>
            <person name="Ahmad S."/>
            <person name="Lan S."/>
            <person name="Zhang J.S."/>
            <person name="Tsai W.C."/>
            <person name="Van de Peer Y."/>
            <person name="Liu Z.J."/>
        </authorList>
    </citation>
    <scope>NUCLEOTIDE SEQUENCE</scope>
    <source>
        <strain evidence="2">SCP</strain>
    </source>
</reference>
<reference evidence="2" key="2">
    <citation type="submission" date="2023-06" db="EMBL/GenBank/DDBJ databases">
        <authorList>
            <person name="Ma L."/>
            <person name="Liu K.-W."/>
            <person name="Li Z."/>
            <person name="Hsiao Y.-Y."/>
            <person name="Qi Y."/>
            <person name="Fu T."/>
            <person name="Tang G."/>
            <person name="Zhang D."/>
            <person name="Sun W.-H."/>
            <person name="Liu D.-K."/>
            <person name="Li Y."/>
            <person name="Chen G.-Z."/>
            <person name="Liu X.-D."/>
            <person name="Liao X.-Y."/>
            <person name="Jiang Y.-T."/>
            <person name="Yu X."/>
            <person name="Hao Y."/>
            <person name="Huang J."/>
            <person name="Zhao X.-W."/>
            <person name="Ke S."/>
            <person name="Chen Y.-Y."/>
            <person name="Wu W.-L."/>
            <person name="Hsu J.-L."/>
            <person name="Lin Y.-F."/>
            <person name="Huang M.-D."/>
            <person name="Li C.-Y."/>
            <person name="Huang L."/>
            <person name="Wang Z.-W."/>
            <person name="Zhao X."/>
            <person name="Zhong W.-Y."/>
            <person name="Peng D.-H."/>
            <person name="Ahmad S."/>
            <person name="Lan S."/>
            <person name="Zhang J.-S."/>
            <person name="Tsai W.-C."/>
            <person name="Van De Peer Y."/>
            <person name="Liu Z.-J."/>
        </authorList>
    </citation>
    <scope>NUCLEOTIDE SEQUENCE</scope>
    <source>
        <strain evidence="2">SCP</strain>
        <tissue evidence="2">Leaves</tissue>
    </source>
</reference>
<evidence type="ECO:0000313" key="2">
    <source>
        <dbReference type="EMBL" id="KAK1265106.1"/>
    </source>
</evidence>
<feature type="chain" id="PRO_5043563911" evidence="1">
    <location>
        <begin position="26"/>
        <end position="86"/>
    </location>
</feature>
<name>A0AAV9ALY3_ACOGR</name>
<dbReference type="EMBL" id="JAUJYN010000008">
    <property type="protein sequence ID" value="KAK1265106.1"/>
    <property type="molecule type" value="Genomic_DNA"/>
</dbReference>
<keyword evidence="1" id="KW-0732">Signal</keyword>
<dbReference type="Proteomes" id="UP001179952">
    <property type="component" value="Unassembled WGS sequence"/>
</dbReference>